<dbReference type="InterPro" id="IPR037151">
    <property type="entry name" value="AlkB-like_sf"/>
</dbReference>
<dbReference type="Gene3D" id="2.60.120.590">
    <property type="entry name" value="Alpha-ketoglutarate-dependent dioxygenase AlkB-like"/>
    <property type="match status" value="1"/>
</dbReference>
<dbReference type="InterPro" id="IPR044842">
    <property type="entry name" value="ALKBH9B/ALKBH10B-like"/>
</dbReference>
<dbReference type="AlphaFoldDB" id="A0A6A1URY7"/>
<feature type="compositionally biased region" description="Polar residues" evidence="2">
    <location>
        <begin position="171"/>
        <end position="183"/>
    </location>
</feature>
<feature type="region of interest" description="Disordered" evidence="2">
    <location>
        <begin position="1"/>
        <end position="21"/>
    </location>
</feature>
<dbReference type="Pfam" id="PF03171">
    <property type="entry name" value="2OG-FeII_Oxy"/>
    <property type="match status" value="1"/>
</dbReference>
<proteinExistence type="inferred from homology"/>
<dbReference type="GO" id="GO:0006402">
    <property type="term" value="P:mRNA catabolic process"/>
    <property type="evidence" value="ECO:0007669"/>
    <property type="project" value="InterPro"/>
</dbReference>
<evidence type="ECO:0000256" key="2">
    <source>
        <dbReference type="SAM" id="MobiDB-lite"/>
    </source>
</evidence>
<comment type="similarity">
    <text evidence="1">Belongs to the alkB family.</text>
</comment>
<dbReference type="InterPro" id="IPR005123">
    <property type="entry name" value="Oxoglu/Fe-dep_dioxygenase_dom"/>
</dbReference>
<name>A0A6A1URY7_9ROSI</name>
<protein>
    <recommendedName>
        <fullName evidence="3">Fe2OG dioxygenase domain-containing protein</fullName>
    </recommendedName>
</protein>
<dbReference type="PANTHER" id="PTHR31447">
    <property type="entry name" value="HYDROXYPROLINE-RICH GLYCOPROTEIN FAMILY PROTEIN-RELATED"/>
    <property type="match status" value="1"/>
</dbReference>
<dbReference type="PROSITE" id="PS51471">
    <property type="entry name" value="FE2OG_OXY"/>
    <property type="match status" value="1"/>
</dbReference>
<dbReference type="SUPFAM" id="SSF51197">
    <property type="entry name" value="Clavaminate synthase-like"/>
    <property type="match status" value="1"/>
</dbReference>
<dbReference type="GO" id="GO:0003729">
    <property type="term" value="F:mRNA binding"/>
    <property type="evidence" value="ECO:0007669"/>
    <property type="project" value="InterPro"/>
</dbReference>
<feature type="domain" description="Fe2OG dioxygenase" evidence="3">
    <location>
        <begin position="321"/>
        <end position="418"/>
    </location>
</feature>
<dbReference type="EMBL" id="RXIC02000026">
    <property type="protein sequence ID" value="KAB1203175.1"/>
    <property type="molecule type" value="Genomic_DNA"/>
</dbReference>
<organism evidence="4 5">
    <name type="scientific">Morella rubra</name>
    <name type="common">Chinese bayberry</name>
    <dbReference type="NCBI Taxonomy" id="262757"/>
    <lineage>
        <taxon>Eukaryota</taxon>
        <taxon>Viridiplantae</taxon>
        <taxon>Streptophyta</taxon>
        <taxon>Embryophyta</taxon>
        <taxon>Tracheophyta</taxon>
        <taxon>Spermatophyta</taxon>
        <taxon>Magnoliopsida</taxon>
        <taxon>eudicotyledons</taxon>
        <taxon>Gunneridae</taxon>
        <taxon>Pentapetalae</taxon>
        <taxon>rosids</taxon>
        <taxon>fabids</taxon>
        <taxon>Fagales</taxon>
        <taxon>Myricaceae</taxon>
        <taxon>Morella</taxon>
    </lineage>
</organism>
<evidence type="ECO:0000256" key="1">
    <source>
        <dbReference type="ARBA" id="ARBA00007879"/>
    </source>
</evidence>
<evidence type="ECO:0000313" key="5">
    <source>
        <dbReference type="Proteomes" id="UP000516437"/>
    </source>
</evidence>
<comment type="caution">
    <text evidence="4">The sequence shown here is derived from an EMBL/GenBank/DDBJ whole genome shotgun (WGS) entry which is preliminary data.</text>
</comment>
<accession>A0A6A1URY7</accession>
<evidence type="ECO:0000313" key="4">
    <source>
        <dbReference type="EMBL" id="KAB1203175.1"/>
    </source>
</evidence>
<dbReference type="Proteomes" id="UP000516437">
    <property type="component" value="Chromosome 8"/>
</dbReference>
<dbReference type="PANTHER" id="PTHR31447:SF2">
    <property type="entry name" value="RNA DEMETHYLASE ALKBH10B"/>
    <property type="match status" value="1"/>
</dbReference>
<keyword evidence="5" id="KW-1185">Reference proteome</keyword>
<evidence type="ECO:0000259" key="3">
    <source>
        <dbReference type="PROSITE" id="PS51471"/>
    </source>
</evidence>
<dbReference type="InterPro" id="IPR044861">
    <property type="entry name" value="IPNS-like_FE2OG_OXY"/>
</dbReference>
<dbReference type="GO" id="GO:0032451">
    <property type="term" value="F:demethylase activity"/>
    <property type="evidence" value="ECO:0007669"/>
    <property type="project" value="InterPro"/>
</dbReference>
<feature type="region of interest" description="Disordered" evidence="2">
    <location>
        <begin position="147"/>
        <end position="183"/>
    </location>
</feature>
<gene>
    <name evidence="4" type="ORF">CJ030_MR8G028449</name>
</gene>
<sequence length="607" mass="67604">MPIEAGPASPTDRAAPPPMAGPTMIPIQNPMMISDEFARDAILAWYRGEFAAANAIIDALCAHLAQLGGARSEYEAVFAAIHRRRLNWIPVLQMQKYHSIADVALELRRVAGNKKVEMNTEVDAEAEKMKSVEVEVAKFDEKDQKVDEKEIIDETVTESNGNGEEHDSSPESDITDSGSQEVRPSEVNINICSNHDDCEARPGQIKLTKDDCNWQVNVVKGLKLYEDVFTNSELSKLTDFINELRAAGQNGELSDETFILFNKQMKGNRRELIQFGIPIFGQIKEEVTSSNQTSSIEPLPALLQGVIDHLLQWQLIPEYKKPNGCIINFFEEGEYTQPFLKPPHLDQPISTLLLAESTMAFGRTLVSDNEGNYKGPLMLSLKEGSLLVMRGNSADMARHVMCPSANQRVSITFFRVRPESNLCQSPTSPPLNAGAMTLWQPGVPSPYPVPNGAVNGYESMETMPRWGVLRSPVVMLAPVRPMVLSPRRLPQGGTGVFLPWTMGSRKPAKHLPQNVPRGEGFLPLPSSGFESLTFLSRKSYGGVHFGSRHHCLRNIGVRKSVATLVQIHSNQPRKTWSSLLLRKKKKKRFQVLAIREACYLVPFFLYS</sequence>
<dbReference type="OrthoDB" id="1916097at2759"/>
<reference evidence="4 5" key="1">
    <citation type="journal article" date="2019" name="Plant Biotechnol. J.">
        <title>The red bayberry genome and genetic basis of sex determination.</title>
        <authorList>
            <person name="Jia H.M."/>
            <person name="Jia H.J."/>
            <person name="Cai Q.L."/>
            <person name="Wang Y."/>
            <person name="Zhao H.B."/>
            <person name="Yang W.F."/>
            <person name="Wang G.Y."/>
            <person name="Li Y.H."/>
            <person name="Zhan D.L."/>
            <person name="Shen Y.T."/>
            <person name="Niu Q.F."/>
            <person name="Chang L."/>
            <person name="Qiu J."/>
            <person name="Zhao L."/>
            <person name="Xie H.B."/>
            <person name="Fu W.Y."/>
            <person name="Jin J."/>
            <person name="Li X.W."/>
            <person name="Jiao Y."/>
            <person name="Zhou C.C."/>
            <person name="Tu T."/>
            <person name="Chai C.Y."/>
            <person name="Gao J.L."/>
            <person name="Fan L.J."/>
            <person name="van de Weg E."/>
            <person name="Wang J.Y."/>
            <person name="Gao Z.S."/>
        </authorList>
    </citation>
    <scope>NUCLEOTIDE SEQUENCE [LARGE SCALE GENOMIC DNA]</scope>
    <source>
        <tissue evidence="4">Leaves</tissue>
    </source>
</reference>